<reference evidence="7 8" key="1">
    <citation type="submission" date="2016-06" db="EMBL/GenBank/DDBJ databases">
        <title>Genome sequence of Tepidimonas fonticaldi PL17.</title>
        <authorList>
            <person name="Pinnaka A.K."/>
        </authorList>
    </citation>
    <scope>NUCLEOTIDE SEQUENCE [LARGE SCALE GENOMIC DNA]</scope>
    <source>
        <strain evidence="7 8">PL17</strain>
    </source>
</reference>
<feature type="transmembrane region" description="Helical" evidence="5">
    <location>
        <begin position="410"/>
        <end position="440"/>
    </location>
</feature>
<dbReference type="GO" id="GO:0016020">
    <property type="term" value="C:membrane"/>
    <property type="evidence" value="ECO:0007669"/>
    <property type="project" value="UniProtKB-SubCell"/>
</dbReference>
<feature type="domain" description="STAS" evidence="6">
    <location>
        <begin position="463"/>
        <end position="576"/>
    </location>
</feature>
<feature type="transmembrane region" description="Helical" evidence="5">
    <location>
        <begin position="106"/>
        <end position="128"/>
    </location>
</feature>
<dbReference type="GO" id="GO:0055085">
    <property type="term" value="P:transmembrane transport"/>
    <property type="evidence" value="ECO:0007669"/>
    <property type="project" value="InterPro"/>
</dbReference>
<evidence type="ECO:0000256" key="1">
    <source>
        <dbReference type="ARBA" id="ARBA00004141"/>
    </source>
</evidence>
<dbReference type="InterPro" id="IPR036513">
    <property type="entry name" value="STAS_dom_sf"/>
</dbReference>
<evidence type="ECO:0000256" key="3">
    <source>
        <dbReference type="ARBA" id="ARBA00022989"/>
    </source>
</evidence>
<feature type="transmembrane region" description="Helical" evidence="5">
    <location>
        <begin position="140"/>
        <end position="158"/>
    </location>
</feature>
<dbReference type="PROSITE" id="PS50801">
    <property type="entry name" value="STAS"/>
    <property type="match status" value="1"/>
</dbReference>
<evidence type="ECO:0000256" key="2">
    <source>
        <dbReference type="ARBA" id="ARBA00022692"/>
    </source>
</evidence>
<sequence length="587" mass="60521">MSAPIPPSPWHTWLPMLRWVRHYRRDHATADGVAAVVVTLMLVPQSLAYAQLAGMPPEAGLYASILPLVVYAVLGTSSALAVGPAAVTSLMTAAAAGALAPEGTSAYGWAVWWLAALSGAISLLLGVLRLGVLAHFLSHPVLHGFVSASGILIAASQLKHLLGVPLSGTTLPALLVQGWHTVGGTHGPTLLIGAGTLAVLLAARRGLRPGLRRLGWSATAADVAAKAAPVAILAAVTAVCAAADAASHGVRVVGAVPAGLPAFTWPGLGDGGWAGLEPLLLPAFLLAIVGFVESVSVGQSLAARRRERIDPDAELRALGAGNLAAAVSGGFPVTGGFARSVVNFEAGARTPAAGLYTAVGLAGVAAFLTPALHHLPQAALAATIMVAVLTLVDLPAFARIWRYSRSDFAAMALTAALTLTVGVEAGLGAGVLASIALLLYRNSRPHIAVVGRIPGTEHFRNVERHAVETVPHVLGLRVDESLTFANARFLEDYVAAQVAARPAVRDVVLQCSAINEIDASALESLQTIQERLAQAGIRLHLSEVKGPVMDRLQRAGLPAWLSGQVFLSHHQAIETLAPSSPRSVTPD</sequence>
<evidence type="ECO:0000256" key="5">
    <source>
        <dbReference type="SAM" id="Phobius"/>
    </source>
</evidence>
<keyword evidence="8" id="KW-1185">Reference proteome</keyword>
<feature type="transmembrane region" description="Helical" evidence="5">
    <location>
        <begin position="223"/>
        <end position="246"/>
    </location>
</feature>
<dbReference type="NCBIfam" id="TIGR00815">
    <property type="entry name" value="sulP"/>
    <property type="match status" value="1"/>
</dbReference>
<feature type="transmembrane region" description="Helical" evidence="5">
    <location>
        <begin position="178"/>
        <end position="202"/>
    </location>
</feature>
<dbReference type="EMBL" id="LZDH01000065">
    <property type="protein sequence ID" value="OBS29997.1"/>
    <property type="molecule type" value="Genomic_DNA"/>
</dbReference>
<comment type="caution">
    <text evidence="7">The sequence shown here is derived from an EMBL/GenBank/DDBJ whole genome shotgun (WGS) entry which is preliminary data.</text>
</comment>
<dbReference type="SUPFAM" id="SSF52091">
    <property type="entry name" value="SpoIIaa-like"/>
    <property type="match status" value="1"/>
</dbReference>
<evidence type="ECO:0000313" key="7">
    <source>
        <dbReference type="EMBL" id="OBS29997.1"/>
    </source>
</evidence>
<dbReference type="InterPro" id="IPR001902">
    <property type="entry name" value="SLC26A/SulP_fam"/>
</dbReference>
<dbReference type="Proteomes" id="UP000091969">
    <property type="component" value="Unassembled WGS sequence"/>
</dbReference>
<comment type="subcellular location">
    <subcellularLocation>
        <location evidence="1">Membrane</location>
        <topology evidence="1">Multi-pass membrane protein</topology>
    </subcellularLocation>
</comment>
<keyword evidence="3 5" id="KW-1133">Transmembrane helix</keyword>
<dbReference type="InterPro" id="IPR002645">
    <property type="entry name" value="STAS_dom"/>
</dbReference>
<dbReference type="Gene3D" id="3.30.750.24">
    <property type="entry name" value="STAS domain"/>
    <property type="match status" value="1"/>
</dbReference>
<keyword evidence="4 5" id="KW-0472">Membrane</keyword>
<keyword evidence="2 5" id="KW-0812">Transmembrane</keyword>
<dbReference type="RefSeq" id="WP_068610394.1">
    <property type="nucleotide sequence ID" value="NZ_LZDH01000065.1"/>
</dbReference>
<dbReference type="InterPro" id="IPR011547">
    <property type="entry name" value="SLC26A/SulP_dom"/>
</dbReference>
<proteinExistence type="predicted"/>
<evidence type="ECO:0000256" key="4">
    <source>
        <dbReference type="ARBA" id="ARBA00023136"/>
    </source>
</evidence>
<evidence type="ECO:0000313" key="8">
    <source>
        <dbReference type="Proteomes" id="UP000091969"/>
    </source>
</evidence>
<dbReference type="STRING" id="1101373.A9O67_09335"/>
<name>A0A1A6DSV2_9BURK</name>
<dbReference type="Pfam" id="PF01740">
    <property type="entry name" value="STAS"/>
    <property type="match status" value="1"/>
</dbReference>
<feature type="transmembrane region" description="Helical" evidence="5">
    <location>
        <begin position="59"/>
        <end position="74"/>
    </location>
</feature>
<feature type="transmembrane region" description="Helical" evidence="5">
    <location>
        <begin position="28"/>
        <end position="47"/>
    </location>
</feature>
<feature type="transmembrane region" description="Helical" evidence="5">
    <location>
        <begin position="353"/>
        <end position="372"/>
    </location>
</feature>
<feature type="transmembrane region" description="Helical" evidence="5">
    <location>
        <begin position="279"/>
        <end position="298"/>
    </location>
</feature>
<dbReference type="AlphaFoldDB" id="A0A1A6DSV2"/>
<dbReference type="OrthoDB" id="9769739at2"/>
<protein>
    <submittedName>
        <fullName evidence="7">Sodium-independent anion transporter</fullName>
    </submittedName>
</protein>
<dbReference type="Pfam" id="PF00916">
    <property type="entry name" value="Sulfate_transp"/>
    <property type="match status" value="1"/>
</dbReference>
<gene>
    <name evidence="7" type="ORF">A9O67_09335</name>
</gene>
<accession>A0A1A6DSV2</accession>
<organism evidence="7 8">
    <name type="scientific">Tepidimonas fonticaldi</name>
    <dbReference type="NCBI Taxonomy" id="1101373"/>
    <lineage>
        <taxon>Bacteria</taxon>
        <taxon>Pseudomonadati</taxon>
        <taxon>Pseudomonadota</taxon>
        <taxon>Betaproteobacteria</taxon>
        <taxon>Burkholderiales</taxon>
        <taxon>Tepidimonas</taxon>
    </lineage>
</organism>
<feature type="transmembrane region" description="Helical" evidence="5">
    <location>
        <begin position="378"/>
        <end position="398"/>
    </location>
</feature>
<dbReference type="CDD" id="cd07042">
    <property type="entry name" value="STAS_SulP_like_sulfate_transporter"/>
    <property type="match status" value="1"/>
</dbReference>
<evidence type="ECO:0000259" key="6">
    <source>
        <dbReference type="PROSITE" id="PS50801"/>
    </source>
</evidence>
<dbReference type="PANTHER" id="PTHR11814">
    <property type="entry name" value="SULFATE TRANSPORTER"/>
    <property type="match status" value="1"/>
</dbReference>